<dbReference type="AlphaFoldDB" id="A0A8K0RCI9"/>
<feature type="compositionally biased region" description="Basic and acidic residues" evidence="1">
    <location>
        <begin position="260"/>
        <end position="281"/>
    </location>
</feature>
<feature type="region of interest" description="Disordered" evidence="1">
    <location>
        <begin position="260"/>
        <end position="300"/>
    </location>
</feature>
<sequence>MSESDIRDTVINRLKHLYNDETGISELSNYAKILRLLDEREQHKEHVDTLKNRLMFLAIKLDGWLVEKLMDVEHDAKKKLQVFDHKHPVCLELDMDVMIGVPNALLDTVSDSDGIEFVDPASEDSEETTPNILCVPDTSTGTAVPQDSNSVTYEFGIQLSNTKDTLTSPEMAVDKRPAPATDDKATQIPTKKVKREHPNFQFIDDPQQVARVKKRRTIDFKESAEYMELLKAGTIKQWPNLFSLETKGKQLPVKHPKTIPDHILKTIQENRKDKSEKDEKGRKARACAKPGSRKLAQNKK</sequence>
<reference evidence="2" key="1">
    <citation type="journal article" date="2021" name="Nat. Commun.">
        <title>Genetic determinants of endophytism in the Arabidopsis root mycobiome.</title>
        <authorList>
            <person name="Mesny F."/>
            <person name="Miyauchi S."/>
            <person name="Thiergart T."/>
            <person name="Pickel B."/>
            <person name="Atanasova L."/>
            <person name="Karlsson M."/>
            <person name="Huettel B."/>
            <person name="Barry K.W."/>
            <person name="Haridas S."/>
            <person name="Chen C."/>
            <person name="Bauer D."/>
            <person name="Andreopoulos W."/>
            <person name="Pangilinan J."/>
            <person name="LaButti K."/>
            <person name="Riley R."/>
            <person name="Lipzen A."/>
            <person name="Clum A."/>
            <person name="Drula E."/>
            <person name="Henrissat B."/>
            <person name="Kohler A."/>
            <person name="Grigoriev I.V."/>
            <person name="Martin F.M."/>
            <person name="Hacquard S."/>
        </authorList>
    </citation>
    <scope>NUCLEOTIDE SEQUENCE</scope>
    <source>
        <strain evidence="2">MPI-SDFR-AT-0120</strain>
    </source>
</reference>
<evidence type="ECO:0000313" key="3">
    <source>
        <dbReference type="Proteomes" id="UP000813461"/>
    </source>
</evidence>
<name>A0A8K0RCI9_9PLEO</name>
<evidence type="ECO:0000313" key="2">
    <source>
        <dbReference type="EMBL" id="KAH7091547.1"/>
    </source>
</evidence>
<accession>A0A8K0RCI9</accession>
<organism evidence="2 3">
    <name type="scientific">Paraphoma chrysanthemicola</name>
    <dbReference type="NCBI Taxonomy" id="798071"/>
    <lineage>
        <taxon>Eukaryota</taxon>
        <taxon>Fungi</taxon>
        <taxon>Dikarya</taxon>
        <taxon>Ascomycota</taxon>
        <taxon>Pezizomycotina</taxon>
        <taxon>Dothideomycetes</taxon>
        <taxon>Pleosporomycetidae</taxon>
        <taxon>Pleosporales</taxon>
        <taxon>Pleosporineae</taxon>
        <taxon>Phaeosphaeriaceae</taxon>
        <taxon>Paraphoma</taxon>
    </lineage>
</organism>
<keyword evidence="3" id="KW-1185">Reference proteome</keyword>
<dbReference type="EMBL" id="JAGMVJ010000004">
    <property type="protein sequence ID" value="KAH7091547.1"/>
    <property type="molecule type" value="Genomic_DNA"/>
</dbReference>
<evidence type="ECO:0000256" key="1">
    <source>
        <dbReference type="SAM" id="MobiDB-lite"/>
    </source>
</evidence>
<comment type="caution">
    <text evidence="2">The sequence shown here is derived from an EMBL/GenBank/DDBJ whole genome shotgun (WGS) entry which is preliminary data.</text>
</comment>
<gene>
    <name evidence="2" type="ORF">FB567DRAFT_577401</name>
</gene>
<dbReference type="Proteomes" id="UP000813461">
    <property type="component" value="Unassembled WGS sequence"/>
</dbReference>
<protein>
    <submittedName>
        <fullName evidence="2">Uncharacterized protein</fullName>
    </submittedName>
</protein>
<proteinExistence type="predicted"/>